<dbReference type="InterPro" id="IPR016984">
    <property type="entry name" value="UCP031853"/>
</dbReference>
<dbReference type="InterPro" id="IPR011335">
    <property type="entry name" value="Restrct_endonuc-II-like"/>
</dbReference>
<dbReference type="PANTHER" id="PTHR30015">
    <property type="entry name" value="MRR RESTRICTION SYSTEM PROTEIN"/>
    <property type="match status" value="1"/>
</dbReference>
<keyword evidence="2" id="KW-0255">Endonuclease</keyword>
<dbReference type="GO" id="GO:0004519">
    <property type="term" value="F:endonuclease activity"/>
    <property type="evidence" value="ECO:0007669"/>
    <property type="project" value="UniProtKB-KW"/>
</dbReference>
<name>A0ABT2A888_9BURK</name>
<evidence type="ECO:0000259" key="1">
    <source>
        <dbReference type="Pfam" id="PF04471"/>
    </source>
</evidence>
<dbReference type="InterPro" id="IPR011856">
    <property type="entry name" value="tRNA_endonuc-like_dom_sf"/>
</dbReference>
<sequence>MNHDPILWGIHAGKTGDAESLFLHQNVVSLGWHEMGDLKVMPNKRESFKERYAQVYPVAAKEKPGTVPTSAGQLFRFVHEMREGDYVAYPSKKSKLIHLGRIVGPYKYDLSSEPGYPQRRQVSWLKAIPRSHFSQGALYEIGSALSVFVIKNYADEYWAAINGKQPPPPVSVTNDVTVAEISQDIEENTRDFVLKILAQQTKGHPFSHFIANILQTMGYRTRVSAEGPDGGIDIVAHKDELGFEPPIIKVQCKSTEGSIGDPTISQLYGKVAPNEFGLFVTLGYFTNQAIQFARSKSNLRLIDGDDLVALVLEHYEQLDSRYKGLIPLRRVYIPEPSPSAAPD</sequence>
<dbReference type="EMBL" id="JANUGX010000016">
    <property type="protein sequence ID" value="MCS0590423.1"/>
    <property type="molecule type" value="Genomic_DNA"/>
</dbReference>
<dbReference type="RefSeq" id="WP_258846198.1">
    <property type="nucleotide sequence ID" value="NZ_JANUGX010000016.1"/>
</dbReference>
<accession>A0ABT2A888</accession>
<dbReference type="Gene3D" id="3.40.1350.10">
    <property type="match status" value="1"/>
</dbReference>
<reference evidence="2 3" key="1">
    <citation type="submission" date="2022-08" db="EMBL/GenBank/DDBJ databases">
        <title>Reclassification of Massilia species as members of the genera Telluria, Duganella, Pseudoduganella, Mokoshia gen. nov. and Zemynaea gen. nov. using orthogonal and non-orthogonal genome-based approaches.</title>
        <authorList>
            <person name="Bowman J.P."/>
        </authorList>
    </citation>
    <scope>NUCLEOTIDE SEQUENCE [LARGE SCALE GENOMIC DNA]</scope>
    <source>
        <strain evidence="2 3">LMG 28164</strain>
    </source>
</reference>
<keyword evidence="2" id="KW-0540">Nuclease</keyword>
<keyword evidence="2" id="KW-0378">Hydrolase</keyword>
<dbReference type="GO" id="GO:0016787">
    <property type="term" value="F:hydrolase activity"/>
    <property type="evidence" value="ECO:0007669"/>
    <property type="project" value="UniProtKB-KW"/>
</dbReference>
<keyword evidence="3" id="KW-1185">Reference proteome</keyword>
<dbReference type="InterPro" id="IPR007560">
    <property type="entry name" value="Restrct_endonuc_IV_Mrr"/>
</dbReference>
<evidence type="ECO:0000313" key="2">
    <source>
        <dbReference type="EMBL" id="MCS0590423.1"/>
    </source>
</evidence>
<dbReference type="SUPFAM" id="SSF52980">
    <property type="entry name" value="Restriction endonuclease-like"/>
    <property type="match status" value="1"/>
</dbReference>
<dbReference type="InterPro" id="IPR052906">
    <property type="entry name" value="Type_IV_Methyl-Rstrct_Enzyme"/>
</dbReference>
<dbReference type="PIRSF" id="PIRSF031853">
    <property type="entry name" value="UPC031853"/>
    <property type="match status" value="1"/>
</dbReference>
<organism evidence="2 3">
    <name type="scientific">Massilia norwichensis</name>
    <dbReference type="NCBI Taxonomy" id="1442366"/>
    <lineage>
        <taxon>Bacteria</taxon>
        <taxon>Pseudomonadati</taxon>
        <taxon>Pseudomonadota</taxon>
        <taxon>Betaproteobacteria</taxon>
        <taxon>Burkholderiales</taxon>
        <taxon>Oxalobacteraceae</taxon>
        <taxon>Telluria group</taxon>
        <taxon>Massilia</taxon>
    </lineage>
</organism>
<proteinExistence type="predicted"/>
<dbReference type="PANTHER" id="PTHR30015:SF7">
    <property type="entry name" value="TYPE IV METHYL-DIRECTED RESTRICTION ENZYME ECOKMRR"/>
    <property type="match status" value="1"/>
</dbReference>
<comment type="caution">
    <text evidence="2">The sequence shown here is derived from an EMBL/GenBank/DDBJ whole genome shotgun (WGS) entry which is preliminary data.</text>
</comment>
<protein>
    <submittedName>
        <fullName evidence="2">Restriction endonuclease</fullName>
        <ecNumber evidence="2">3.1.21.-</ecNumber>
    </submittedName>
</protein>
<gene>
    <name evidence="2" type="ORF">NX782_14610</name>
</gene>
<dbReference type="EC" id="3.1.21.-" evidence="2"/>
<dbReference type="Proteomes" id="UP001205560">
    <property type="component" value="Unassembled WGS sequence"/>
</dbReference>
<evidence type="ECO:0000313" key="3">
    <source>
        <dbReference type="Proteomes" id="UP001205560"/>
    </source>
</evidence>
<feature type="domain" description="Restriction endonuclease type IV Mrr" evidence="1">
    <location>
        <begin position="200"/>
        <end position="310"/>
    </location>
</feature>
<dbReference type="Pfam" id="PF04471">
    <property type="entry name" value="Mrr_cat"/>
    <property type="match status" value="1"/>
</dbReference>